<evidence type="ECO:0000313" key="16">
    <source>
        <dbReference type="Proteomes" id="UP000441585"/>
    </source>
</evidence>
<evidence type="ECO:0000256" key="2">
    <source>
        <dbReference type="ARBA" id="ARBA00022448"/>
    </source>
</evidence>
<dbReference type="SUPFAM" id="SSF55804">
    <property type="entry name" value="Phoshotransferase/anion transport protein"/>
    <property type="match status" value="1"/>
</dbReference>
<feature type="domain" description="PTS EIIA type-2" evidence="12">
    <location>
        <begin position="543"/>
        <end position="683"/>
    </location>
</feature>
<keyword evidence="4" id="KW-0597">Phosphoprotein</keyword>
<dbReference type="InterPro" id="IPR007737">
    <property type="entry name" value="Mga_HTH"/>
</dbReference>
<evidence type="ECO:0000259" key="14">
    <source>
        <dbReference type="PROSITE" id="PS51372"/>
    </source>
</evidence>
<dbReference type="InterPro" id="IPR051351">
    <property type="entry name" value="Ascorbate-PTS_EIIA_comp"/>
</dbReference>
<name>A0A6I2MIG8_9BACI</name>
<evidence type="ECO:0000256" key="3">
    <source>
        <dbReference type="ARBA" id="ARBA00022490"/>
    </source>
</evidence>
<dbReference type="InterPro" id="IPR002178">
    <property type="entry name" value="PTS_EIIA_type-2_dom"/>
</dbReference>
<feature type="domain" description="PRD" evidence="14">
    <location>
        <begin position="290"/>
        <end position="397"/>
    </location>
</feature>
<comment type="function">
    <text evidence="9">The phosphoenolpyruvate-dependent sugar phosphotransferase system (sugar PTS), a major carbohydrate active transport system, catalyzes the phosphorylation of incoming sugar substrates concomitantly with their translocation across the cell membrane. The enzyme II UlaABC PTS system is involved in ascorbate transport.</text>
</comment>
<dbReference type="EMBL" id="WKKF01000018">
    <property type="protein sequence ID" value="MRX56866.1"/>
    <property type="molecule type" value="Genomic_DNA"/>
</dbReference>
<dbReference type="CDD" id="cd00211">
    <property type="entry name" value="PTS_IIA_fru"/>
    <property type="match status" value="1"/>
</dbReference>
<keyword evidence="16" id="KW-1185">Reference proteome</keyword>
<dbReference type="Gene3D" id="1.10.1790.10">
    <property type="entry name" value="PRD domain"/>
    <property type="match status" value="1"/>
</dbReference>
<keyword evidence="6" id="KW-0598">Phosphotransferase system</keyword>
<evidence type="ECO:0000256" key="5">
    <source>
        <dbReference type="ARBA" id="ARBA00022679"/>
    </source>
</evidence>
<dbReference type="InterPro" id="IPR011608">
    <property type="entry name" value="PRD"/>
</dbReference>
<evidence type="ECO:0000256" key="1">
    <source>
        <dbReference type="ARBA" id="ARBA00004496"/>
    </source>
</evidence>
<comment type="subcellular location">
    <subcellularLocation>
        <location evidence="1">Cytoplasm</location>
    </subcellularLocation>
</comment>
<keyword evidence="3" id="KW-0963">Cytoplasm</keyword>
<evidence type="ECO:0000259" key="12">
    <source>
        <dbReference type="PROSITE" id="PS51094"/>
    </source>
</evidence>
<sequence>MMLSDRCTKILNELTGNPGVTSIELEENYTLTRRQLGYSIDKINDWLMFNKLPPIGRTSKGHFVIDQSVIAKLGGGYEGVSAAAEAAVLTEGQRVQLIILMLAGSAEELSLNHFVFELGVSKNTILLDLKKAQSYLNSYELLIQYSRKYGYLLTGKEFQIRKLLMEITNLVLRMHHGENRLQKISGITQEQIEDFTRKIETVEEKLNLRFTDEKLKSMPYVLILIHQRVDKGYILDSFSIQYEELSNTKEYKATEEILSGTGDIPVAERLFITLHLLTANVFSTNLVKDETVPNLVPAIDQMLRQFEKSACIYLQEREQLLSKLLQHIKPAYYRIKYQLTDTIVYQAPSSKEFKELYHLTKRSIGPLKDLIGLEIPENEIAYITMLIGGWMKRQGESIEKKVRAIVVCPQGISVSRLMFNELRELFPEFIFLDYLSVREFLHYSLDYDVVFAPIYLETYKKLFVTKTFLGRDEKHQLRKQVLLAVNEYLPSEIDINTILKMVEKHAVIQHRSALAEELTKYFHREDASPFVEQGVETDLNLDQLIIPEHITLRDSVASWEEAVRISAEPLIRSRCIQPEYVDAMIGYSKKDPYIVIGPDIAIPHAAPEDGANQVGMSLLRVKEGVQYTQDYRIHLIITISAVDKHQHIHALMQLMSLAGAKEERDSLIHAESVEEAYQMIQCYSK</sequence>
<reference evidence="15 16" key="1">
    <citation type="submission" date="2019-11" db="EMBL/GenBank/DDBJ databases">
        <title>Bacillus idriensis genome.</title>
        <authorList>
            <person name="Konopka E.N."/>
            <person name="Newman J.D."/>
        </authorList>
    </citation>
    <scope>NUCLEOTIDE SEQUENCE [LARGE SCALE GENOMIC DNA]</scope>
    <source>
        <strain evidence="15 16">DSM 19097</strain>
    </source>
</reference>
<dbReference type="GO" id="GO:0009401">
    <property type="term" value="P:phosphoenolpyruvate-dependent sugar phosphotransferase system"/>
    <property type="evidence" value="ECO:0007669"/>
    <property type="project" value="UniProtKB-KW"/>
</dbReference>
<dbReference type="GO" id="GO:0016301">
    <property type="term" value="F:kinase activity"/>
    <property type="evidence" value="ECO:0007669"/>
    <property type="project" value="UniProtKB-KW"/>
</dbReference>
<dbReference type="AlphaFoldDB" id="A0A6I2MIG8"/>
<dbReference type="InterPro" id="IPR036634">
    <property type="entry name" value="PRD_sf"/>
</dbReference>
<evidence type="ECO:0000256" key="9">
    <source>
        <dbReference type="ARBA" id="ARBA00037387"/>
    </source>
</evidence>
<proteinExistence type="predicted"/>
<accession>A0A6I2MIG8</accession>
<evidence type="ECO:0000256" key="7">
    <source>
        <dbReference type="ARBA" id="ARBA00022777"/>
    </source>
</evidence>
<dbReference type="GO" id="GO:0005737">
    <property type="term" value="C:cytoplasm"/>
    <property type="evidence" value="ECO:0007669"/>
    <property type="project" value="UniProtKB-SubCell"/>
</dbReference>
<dbReference type="GO" id="GO:0008982">
    <property type="term" value="F:protein-N(PI)-phosphohistidine-sugar phosphotransferase activity"/>
    <property type="evidence" value="ECO:0007669"/>
    <property type="project" value="InterPro"/>
</dbReference>
<dbReference type="PANTHER" id="PTHR36203:SF1">
    <property type="entry name" value="ASCORBATE-SPECIFIC PTS SYSTEM EIIA COMPONENT"/>
    <property type="match status" value="1"/>
</dbReference>
<dbReference type="SUPFAM" id="SSF63520">
    <property type="entry name" value="PTS-regulatory domain, PRD"/>
    <property type="match status" value="2"/>
</dbReference>
<dbReference type="RefSeq" id="WP_154319724.1">
    <property type="nucleotide sequence ID" value="NZ_CAJGAA010000007.1"/>
</dbReference>
<dbReference type="CDD" id="cd05568">
    <property type="entry name" value="PTS_IIB_bgl_like"/>
    <property type="match status" value="1"/>
</dbReference>
<dbReference type="Pfam" id="PF00359">
    <property type="entry name" value="PTS_EIIA_2"/>
    <property type="match status" value="1"/>
</dbReference>
<dbReference type="GO" id="GO:0006355">
    <property type="term" value="P:regulation of DNA-templated transcription"/>
    <property type="evidence" value="ECO:0007669"/>
    <property type="project" value="InterPro"/>
</dbReference>
<dbReference type="Proteomes" id="UP000441585">
    <property type="component" value="Unassembled WGS sequence"/>
</dbReference>
<dbReference type="InterPro" id="IPR016152">
    <property type="entry name" value="PTrfase/Anion_transptr"/>
</dbReference>
<gene>
    <name evidence="15" type="ORF">GJU41_23265</name>
</gene>
<evidence type="ECO:0000256" key="4">
    <source>
        <dbReference type="ARBA" id="ARBA00022553"/>
    </source>
</evidence>
<evidence type="ECO:0000256" key="6">
    <source>
        <dbReference type="ARBA" id="ARBA00022683"/>
    </source>
</evidence>
<organism evidence="15 16">
    <name type="scientific">Metabacillus idriensis</name>
    <dbReference type="NCBI Taxonomy" id="324768"/>
    <lineage>
        <taxon>Bacteria</taxon>
        <taxon>Bacillati</taxon>
        <taxon>Bacillota</taxon>
        <taxon>Bacilli</taxon>
        <taxon>Bacillales</taxon>
        <taxon>Bacillaceae</taxon>
        <taxon>Metabacillus</taxon>
    </lineage>
</organism>
<evidence type="ECO:0000313" key="15">
    <source>
        <dbReference type="EMBL" id="MRX56866.1"/>
    </source>
</evidence>
<feature type="domain" description="PRD" evidence="14">
    <location>
        <begin position="186"/>
        <end position="286"/>
    </location>
</feature>
<dbReference type="PROSITE" id="PS51099">
    <property type="entry name" value="PTS_EIIB_TYPE_2"/>
    <property type="match status" value="1"/>
</dbReference>
<protein>
    <recommendedName>
        <fullName evidence="10">Ascorbate-specific PTS system EIIA component</fullName>
    </recommendedName>
    <alternativeName>
        <fullName evidence="11">Ascorbate-specific phosphotransferase enzyme IIA component</fullName>
    </alternativeName>
</protein>
<evidence type="ECO:0000256" key="11">
    <source>
        <dbReference type="ARBA" id="ARBA00042072"/>
    </source>
</evidence>
<evidence type="ECO:0000256" key="10">
    <source>
        <dbReference type="ARBA" id="ARBA00041175"/>
    </source>
</evidence>
<feature type="domain" description="PTS EIIB type-2" evidence="13">
    <location>
        <begin position="402"/>
        <end position="489"/>
    </location>
</feature>
<dbReference type="Gene3D" id="3.40.930.10">
    <property type="entry name" value="Mannitol-specific EII, Chain A"/>
    <property type="match status" value="1"/>
</dbReference>
<evidence type="ECO:0000259" key="13">
    <source>
        <dbReference type="PROSITE" id="PS51099"/>
    </source>
</evidence>
<keyword evidence="2" id="KW-0813">Transport</keyword>
<dbReference type="PANTHER" id="PTHR36203">
    <property type="entry name" value="ASCORBATE-SPECIFIC PTS SYSTEM EIIA COMPONENT"/>
    <property type="match status" value="1"/>
</dbReference>
<dbReference type="PROSITE" id="PS51094">
    <property type="entry name" value="PTS_EIIA_TYPE_2"/>
    <property type="match status" value="1"/>
</dbReference>
<dbReference type="Pfam" id="PF00874">
    <property type="entry name" value="PRD"/>
    <property type="match status" value="1"/>
</dbReference>
<comment type="caution">
    <text evidence="15">The sequence shown here is derived from an EMBL/GenBank/DDBJ whole genome shotgun (WGS) entry which is preliminary data.</text>
</comment>
<keyword evidence="7" id="KW-0418">Kinase</keyword>
<keyword evidence="5" id="KW-0808">Transferase</keyword>
<dbReference type="PROSITE" id="PS51372">
    <property type="entry name" value="PRD_2"/>
    <property type="match status" value="2"/>
</dbReference>
<dbReference type="InterPro" id="IPR013011">
    <property type="entry name" value="PTS_EIIB_2"/>
</dbReference>
<dbReference type="Pfam" id="PF05043">
    <property type="entry name" value="Mga"/>
    <property type="match status" value="1"/>
</dbReference>
<evidence type="ECO:0000256" key="8">
    <source>
        <dbReference type="ARBA" id="ARBA00023159"/>
    </source>
</evidence>
<keyword evidence="8" id="KW-0010">Activator</keyword>